<dbReference type="GO" id="GO:0016075">
    <property type="term" value="P:rRNA catabolic process"/>
    <property type="evidence" value="ECO:0007669"/>
    <property type="project" value="TreeGrafter"/>
</dbReference>
<evidence type="ECO:0000313" key="8">
    <source>
        <dbReference type="EMBL" id="KAK9811191.1"/>
    </source>
</evidence>
<protein>
    <submittedName>
        <fullName evidence="8">Uncharacterized protein</fullName>
    </submittedName>
</protein>
<evidence type="ECO:0000256" key="3">
    <source>
        <dbReference type="ARBA" id="ARBA00006678"/>
    </source>
</evidence>
<sequence length="245" mass="26146">MELLSPEGLRQDGRRPRELRNLQSAVDTLGNADGSATFELGNTKVMAAVFGPRAAQGKSSGGRRDADIRCEFAIAAFSQSERKQLSKRDRRILEVRSMLKEALKANVLAELMPGTTIDVYVQVLAADGSIGAASLNAAFLAVADAGIPVKDLMAACVVGLVQDTPILDLNQMEEQMSRGPSLMMAMHVGLKKIVVFQADGRMPVEGVETLAELAEGGCQAVGKAMRSVLLDNTRKLALARGPVRL</sequence>
<dbReference type="PANTHER" id="PTHR11953">
    <property type="entry name" value="EXOSOME COMPLEX COMPONENT"/>
    <property type="match status" value="1"/>
</dbReference>
<evidence type="ECO:0000256" key="1">
    <source>
        <dbReference type="ARBA" id="ARBA00004496"/>
    </source>
</evidence>
<gene>
    <name evidence="8" type="ORF">WJX73_009242</name>
</gene>
<organism evidence="8 9">
    <name type="scientific">Symbiochloris irregularis</name>
    <dbReference type="NCBI Taxonomy" id="706552"/>
    <lineage>
        <taxon>Eukaryota</taxon>
        <taxon>Viridiplantae</taxon>
        <taxon>Chlorophyta</taxon>
        <taxon>core chlorophytes</taxon>
        <taxon>Trebouxiophyceae</taxon>
        <taxon>Trebouxiales</taxon>
        <taxon>Trebouxiaceae</taxon>
        <taxon>Symbiochloris</taxon>
    </lineage>
</organism>
<reference evidence="8 9" key="1">
    <citation type="journal article" date="2024" name="Nat. Commun.">
        <title>Phylogenomics reveals the evolutionary origins of lichenization in chlorophyte algae.</title>
        <authorList>
            <person name="Puginier C."/>
            <person name="Libourel C."/>
            <person name="Otte J."/>
            <person name="Skaloud P."/>
            <person name="Haon M."/>
            <person name="Grisel S."/>
            <person name="Petersen M."/>
            <person name="Berrin J.G."/>
            <person name="Delaux P.M."/>
            <person name="Dal Grande F."/>
            <person name="Keller J."/>
        </authorList>
    </citation>
    <scope>NUCLEOTIDE SEQUENCE [LARGE SCALE GENOMIC DNA]</scope>
    <source>
        <strain evidence="8 9">SAG 2036</strain>
    </source>
</reference>
<dbReference type="GO" id="GO:0071051">
    <property type="term" value="P:poly(A)-dependent snoRNA 3'-end processing"/>
    <property type="evidence" value="ECO:0007669"/>
    <property type="project" value="TreeGrafter"/>
</dbReference>
<dbReference type="InterPro" id="IPR036345">
    <property type="entry name" value="ExoRNase_PH_dom2_sf"/>
</dbReference>
<feature type="domain" description="Exoribonuclease phosphorolytic" evidence="6">
    <location>
        <begin position="18"/>
        <end position="148"/>
    </location>
</feature>
<dbReference type="AlphaFoldDB" id="A0AAW1PNZ9"/>
<dbReference type="GO" id="GO:0034475">
    <property type="term" value="P:U4 snRNA 3'-end processing"/>
    <property type="evidence" value="ECO:0007669"/>
    <property type="project" value="TreeGrafter"/>
</dbReference>
<dbReference type="Pfam" id="PF03725">
    <property type="entry name" value="RNase_PH_C"/>
    <property type="match status" value="1"/>
</dbReference>
<name>A0AAW1PNZ9_9CHLO</name>
<dbReference type="SUPFAM" id="SSF55666">
    <property type="entry name" value="Ribonuclease PH domain 2-like"/>
    <property type="match status" value="1"/>
</dbReference>
<feature type="domain" description="Exoribonuclease phosphorolytic" evidence="7">
    <location>
        <begin position="151"/>
        <end position="215"/>
    </location>
</feature>
<dbReference type="InterPro" id="IPR020568">
    <property type="entry name" value="Ribosomal_Su5_D2-typ_SF"/>
</dbReference>
<evidence type="ECO:0000256" key="5">
    <source>
        <dbReference type="ARBA" id="ARBA00022835"/>
    </source>
</evidence>
<dbReference type="InterPro" id="IPR001247">
    <property type="entry name" value="ExoRNase_PH_dom1"/>
</dbReference>
<dbReference type="InterPro" id="IPR015847">
    <property type="entry name" value="ExoRNase_PH_dom2"/>
</dbReference>
<keyword evidence="4" id="KW-0963">Cytoplasm</keyword>
<dbReference type="PANTHER" id="PTHR11953:SF0">
    <property type="entry name" value="EXOSOME COMPLEX COMPONENT RRP41"/>
    <property type="match status" value="1"/>
</dbReference>
<dbReference type="Pfam" id="PF01138">
    <property type="entry name" value="RNase_PH"/>
    <property type="match status" value="1"/>
</dbReference>
<keyword evidence="5" id="KW-0271">Exosome</keyword>
<dbReference type="SUPFAM" id="SSF54211">
    <property type="entry name" value="Ribosomal protein S5 domain 2-like"/>
    <property type="match status" value="1"/>
</dbReference>
<evidence type="ECO:0000259" key="6">
    <source>
        <dbReference type="Pfam" id="PF01138"/>
    </source>
</evidence>
<evidence type="ECO:0000256" key="4">
    <source>
        <dbReference type="ARBA" id="ARBA00022490"/>
    </source>
</evidence>
<dbReference type="Proteomes" id="UP001465755">
    <property type="component" value="Unassembled WGS sequence"/>
</dbReference>
<dbReference type="GO" id="GO:0005730">
    <property type="term" value="C:nucleolus"/>
    <property type="evidence" value="ECO:0007669"/>
    <property type="project" value="UniProtKB-SubCell"/>
</dbReference>
<dbReference type="Gene3D" id="3.30.230.70">
    <property type="entry name" value="GHMP Kinase, N-terminal domain"/>
    <property type="match status" value="1"/>
</dbReference>
<accession>A0AAW1PNZ9</accession>
<dbReference type="EMBL" id="JALJOQ010000011">
    <property type="protein sequence ID" value="KAK9811191.1"/>
    <property type="molecule type" value="Genomic_DNA"/>
</dbReference>
<dbReference type="InterPro" id="IPR027408">
    <property type="entry name" value="PNPase/RNase_PH_dom_sf"/>
</dbReference>
<dbReference type="GO" id="GO:0000176">
    <property type="term" value="C:nuclear exosome (RNase complex)"/>
    <property type="evidence" value="ECO:0007669"/>
    <property type="project" value="TreeGrafter"/>
</dbReference>
<dbReference type="GO" id="GO:0003723">
    <property type="term" value="F:RNA binding"/>
    <property type="evidence" value="ECO:0007669"/>
    <property type="project" value="TreeGrafter"/>
</dbReference>
<proteinExistence type="inferred from homology"/>
<evidence type="ECO:0000259" key="7">
    <source>
        <dbReference type="Pfam" id="PF03725"/>
    </source>
</evidence>
<comment type="similarity">
    <text evidence="3">Belongs to the RNase PH family.</text>
</comment>
<dbReference type="GO" id="GO:0000177">
    <property type="term" value="C:cytoplasmic exosome (RNase complex)"/>
    <property type="evidence" value="ECO:0007669"/>
    <property type="project" value="TreeGrafter"/>
</dbReference>
<evidence type="ECO:0000256" key="2">
    <source>
        <dbReference type="ARBA" id="ARBA00004604"/>
    </source>
</evidence>
<dbReference type="GO" id="GO:0071028">
    <property type="term" value="P:nuclear mRNA surveillance"/>
    <property type="evidence" value="ECO:0007669"/>
    <property type="project" value="TreeGrafter"/>
</dbReference>
<comment type="subcellular location">
    <subcellularLocation>
        <location evidence="1">Cytoplasm</location>
    </subcellularLocation>
    <subcellularLocation>
        <location evidence="2">Nucleus</location>
        <location evidence="2">Nucleolus</location>
    </subcellularLocation>
</comment>
<comment type="caution">
    <text evidence="8">The sequence shown here is derived from an EMBL/GenBank/DDBJ whole genome shotgun (WGS) entry which is preliminary data.</text>
</comment>
<dbReference type="FunFam" id="3.30.230.70:FF:000004">
    <property type="entry name" value="Exosome complex component Rrp41"/>
    <property type="match status" value="1"/>
</dbReference>
<keyword evidence="9" id="KW-1185">Reference proteome</keyword>
<dbReference type="InterPro" id="IPR050080">
    <property type="entry name" value="RNase_PH"/>
</dbReference>
<evidence type="ECO:0000313" key="9">
    <source>
        <dbReference type="Proteomes" id="UP001465755"/>
    </source>
</evidence>